<dbReference type="InterPro" id="IPR050575">
    <property type="entry name" value="BMC_shell"/>
</dbReference>
<organism evidence="6 7">
    <name type="scientific">Paenisporosarcina antarctica</name>
    <dbReference type="NCBI Taxonomy" id="417367"/>
    <lineage>
        <taxon>Bacteria</taxon>
        <taxon>Bacillati</taxon>
        <taxon>Bacillota</taxon>
        <taxon>Bacilli</taxon>
        <taxon>Bacillales</taxon>
        <taxon>Caryophanaceae</taxon>
        <taxon>Paenisporosarcina</taxon>
    </lineage>
</organism>
<protein>
    <submittedName>
        <fullName evidence="6">BMC domain-containing protein</fullName>
    </submittedName>
</protein>
<dbReference type="InterPro" id="IPR044872">
    <property type="entry name" value="CcmK/CsoS1_BMC"/>
</dbReference>
<gene>
    <name evidence="6" type="ORF">E2636_15955</name>
</gene>
<dbReference type="InterPro" id="IPR037233">
    <property type="entry name" value="CcmK-like_sf"/>
</dbReference>
<dbReference type="PROSITE" id="PS51930">
    <property type="entry name" value="BMC_2"/>
    <property type="match status" value="1"/>
</dbReference>
<comment type="subcellular location">
    <subcellularLocation>
        <location evidence="1">Bacterial microcompartment</location>
    </subcellularLocation>
</comment>
<keyword evidence="7" id="KW-1185">Reference proteome</keyword>
<evidence type="ECO:0000256" key="3">
    <source>
        <dbReference type="PROSITE-ProRule" id="PRU01278"/>
    </source>
</evidence>
<sequence length="119" mass="12592">MGQAIGMIETKGLIGSIEAADAMIKAANVTLIKQEFVDGGIVTVIIQGDVGAVQAAVDAGREAAKRVGELLGAHVIPRPDESVRNMVDPLDYTNYEQQKHQQSEPKPGPKVQSAKKTDA</sequence>
<dbReference type="Pfam" id="PF00936">
    <property type="entry name" value="BMC"/>
    <property type="match status" value="1"/>
</dbReference>
<dbReference type="CDD" id="cd07045">
    <property type="entry name" value="BMC_CcmK_like"/>
    <property type="match status" value="1"/>
</dbReference>
<evidence type="ECO:0000259" key="5">
    <source>
        <dbReference type="PROSITE" id="PS51930"/>
    </source>
</evidence>
<name>A0A4P7A298_9BACL</name>
<dbReference type="InterPro" id="IPR000249">
    <property type="entry name" value="BMC_dom"/>
</dbReference>
<proteinExistence type="inferred from homology"/>
<dbReference type="OrthoDB" id="9812608at2"/>
<evidence type="ECO:0000313" key="6">
    <source>
        <dbReference type="EMBL" id="QBP42549.1"/>
    </source>
</evidence>
<dbReference type="AlphaFoldDB" id="A0A4P7A298"/>
<dbReference type="RefSeq" id="WP_134211096.1">
    <property type="nucleotide sequence ID" value="NZ_CP038015.1"/>
</dbReference>
<evidence type="ECO:0000256" key="1">
    <source>
        <dbReference type="ARBA" id="ARBA00024322"/>
    </source>
</evidence>
<evidence type="ECO:0000313" key="7">
    <source>
        <dbReference type="Proteomes" id="UP000294292"/>
    </source>
</evidence>
<evidence type="ECO:0000256" key="4">
    <source>
        <dbReference type="SAM" id="MobiDB-lite"/>
    </source>
</evidence>
<dbReference type="Proteomes" id="UP000294292">
    <property type="component" value="Chromosome"/>
</dbReference>
<feature type="region of interest" description="Disordered" evidence="4">
    <location>
        <begin position="92"/>
        <end position="119"/>
    </location>
</feature>
<keyword evidence="2" id="KW-1283">Bacterial microcompartment</keyword>
<dbReference type="PANTHER" id="PTHR33941:SF11">
    <property type="entry name" value="BACTERIAL MICROCOMPARTMENT SHELL PROTEIN PDUJ"/>
    <property type="match status" value="1"/>
</dbReference>
<feature type="domain" description="BMC" evidence="5">
    <location>
        <begin position="4"/>
        <end position="88"/>
    </location>
</feature>
<dbReference type="SMART" id="SM00877">
    <property type="entry name" value="BMC"/>
    <property type="match status" value="1"/>
</dbReference>
<dbReference type="Gene3D" id="3.30.70.1710">
    <property type="match status" value="1"/>
</dbReference>
<comment type="similarity">
    <text evidence="3">Belongs to the bacterial microcompartments protein family.</text>
</comment>
<dbReference type="EMBL" id="CP038015">
    <property type="protein sequence ID" value="QBP42549.1"/>
    <property type="molecule type" value="Genomic_DNA"/>
</dbReference>
<dbReference type="GO" id="GO:0031469">
    <property type="term" value="C:bacterial microcompartment"/>
    <property type="evidence" value="ECO:0007669"/>
    <property type="project" value="UniProtKB-SubCell"/>
</dbReference>
<dbReference type="PANTHER" id="PTHR33941">
    <property type="entry name" value="PROPANEDIOL UTILIZATION PROTEIN PDUA"/>
    <property type="match status" value="1"/>
</dbReference>
<accession>A0A4P7A298</accession>
<dbReference type="SUPFAM" id="SSF143414">
    <property type="entry name" value="CcmK-like"/>
    <property type="match status" value="1"/>
</dbReference>
<evidence type="ECO:0000256" key="2">
    <source>
        <dbReference type="ARBA" id="ARBA00024446"/>
    </source>
</evidence>
<reference evidence="6 7" key="1">
    <citation type="submission" date="2019-03" db="EMBL/GenBank/DDBJ databases">
        <title>Complete genome sequence of Paenisporosarcina antarctica CGMCC 1.6503T.</title>
        <authorList>
            <person name="Rong J.-C."/>
            <person name="Chi N.-Y."/>
            <person name="Zhang Q.-F."/>
        </authorList>
    </citation>
    <scope>NUCLEOTIDE SEQUENCE [LARGE SCALE GENOMIC DNA]</scope>
    <source>
        <strain evidence="6 7">CGMCC 1.6503</strain>
    </source>
</reference>
<dbReference type="KEGG" id="panc:E2636_15955"/>